<accession>A0A381WPM6</accession>
<proteinExistence type="predicted"/>
<gene>
    <name evidence="1" type="ORF">METZ01_LOCUS107095</name>
</gene>
<reference evidence="1" key="1">
    <citation type="submission" date="2018-05" db="EMBL/GenBank/DDBJ databases">
        <authorList>
            <person name="Lanie J.A."/>
            <person name="Ng W.-L."/>
            <person name="Kazmierczak K.M."/>
            <person name="Andrzejewski T.M."/>
            <person name="Davidsen T.M."/>
            <person name="Wayne K.J."/>
            <person name="Tettelin H."/>
            <person name="Glass J.I."/>
            <person name="Rusch D."/>
            <person name="Podicherti R."/>
            <person name="Tsui H.-C.T."/>
            <person name="Winkler M.E."/>
        </authorList>
    </citation>
    <scope>NUCLEOTIDE SEQUENCE</scope>
</reference>
<evidence type="ECO:0008006" key="2">
    <source>
        <dbReference type="Google" id="ProtNLM"/>
    </source>
</evidence>
<dbReference type="EMBL" id="UINC01012418">
    <property type="protein sequence ID" value="SVA54241.1"/>
    <property type="molecule type" value="Genomic_DNA"/>
</dbReference>
<feature type="non-terminal residue" evidence="1">
    <location>
        <position position="1"/>
    </location>
</feature>
<dbReference type="AlphaFoldDB" id="A0A381WPM6"/>
<organism evidence="1">
    <name type="scientific">marine metagenome</name>
    <dbReference type="NCBI Taxonomy" id="408172"/>
    <lineage>
        <taxon>unclassified sequences</taxon>
        <taxon>metagenomes</taxon>
        <taxon>ecological metagenomes</taxon>
    </lineage>
</organism>
<protein>
    <recommendedName>
        <fullName evidence="2">Cytochrome c domain-containing protein</fullName>
    </recommendedName>
</protein>
<evidence type="ECO:0000313" key="1">
    <source>
        <dbReference type="EMBL" id="SVA54241.1"/>
    </source>
</evidence>
<sequence length="87" mass="9820">VQNIKQYSYYGDTPTIMKIVEMGRDLITLCEKNELYPKDDLMWNAAVTAGNKMVTAGTAGYACRFKDINSFTDLERKAVLGYLEQKG</sequence>
<name>A0A381WPM6_9ZZZZ</name>